<evidence type="ECO:0000313" key="11">
    <source>
        <dbReference type="Proteomes" id="UP000075881"/>
    </source>
</evidence>
<name>A0A182JX74_9DIPT</name>
<sequence length="480" mass="52665">MLRQHRFVFVVLACFAANCCSSSSEYLIIRHGRSRVRHSSEKDHIRWGLQVFDNFTLLDYDSGGSGSGSGSGSEETSPAKEPQTVKNGGGAGNTLTIRFDESEELERMIELSDFDNLRLNGIASRTGPTVPELVAMAPTTSAPTGRERKLIKKEIMENIRRTVDKGLEYLKSHNNLDEVKIEFVPFRGSTVTRKHSGKRIPVAIPSVATTIDSRASNRAEEQSSSSSSPAISTTEQGNRAASRKPGSKSLPWEDVAVAKNVQRPPNAQVSASNQRLISLDATPRTVHPVTATTLPLEQPLSSVMDARVERPYGWHRPGSRVVSEDGEDYPNDMPAAIDIGSKPMDDGPEDDEDRTDTNEQPIDDDGLLQDDDPLLQDAELDVPSEAEGADAADINNVFHMEESDLGELDETSRNNRRNLMKGRDVVTQFLQIVESQHLLGANCTAGTALNLGEGVVDRYAQDRFRVEAEIAVNRANMLTR</sequence>
<dbReference type="EnsemblMetazoa" id="ACHR003106-RA">
    <property type="protein sequence ID" value="ACHR003106-PA"/>
    <property type="gene ID" value="ACHR003106"/>
</dbReference>
<dbReference type="Proteomes" id="UP000075881">
    <property type="component" value="Unassembled WGS sequence"/>
</dbReference>
<dbReference type="GO" id="GO:0005886">
    <property type="term" value="C:plasma membrane"/>
    <property type="evidence" value="ECO:0007669"/>
    <property type="project" value="UniProtKB-SubCell"/>
</dbReference>
<feature type="compositionally biased region" description="Polar residues" evidence="8">
    <location>
        <begin position="229"/>
        <end position="239"/>
    </location>
</feature>
<dbReference type="AlphaFoldDB" id="A0A182JX74"/>
<feature type="compositionally biased region" description="Acidic residues" evidence="8">
    <location>
        <begin position="361"/>
        <end position="371"/>
    </location>
</feature>
<evidence type="ECO:0008006" key="12">
    <source>
        <dbReference type="Google" id="ProtNLM"/>
    </source>
</evidence>
<reference evidence="10" key="2">
    <citation type="submission" date="2020-05" db="UniProtKB">
        <authorList>
            <consortium name="EnsemblMetazoa"/>
        </authorList>
    </citation>
    <scope>IDENTIFICATION</scope>
    <source>
        <strain evidence="10">ACHKN1017</strain>
    </source>
</reference>
<dbReference type="PANTHER" id="PTHR32546">
    <property type="entry name" value="G-PROTEIN COUPLED RECEPTOR 158-RELATED"/>
    <property type="match status" value="1"/>
</dbReference>
<keyword evidence="3" id="KW-0472">Membrane</keyword>
<accession>A0A182JX74</accession>
<dbReference type="PANTHER" id="PTHR32546:SF29">
    <property type="entry name" value="G-PROTEIN COUPLED RECEPTORS FAMILY 3 PROFILE DOMAIN-CONTAINING PROTEIN"/>
    <property type="match status" value="1"/>
</dbReference>
<evidence type="ECO:0000256" key="6">
    <source>
        <dbReference type="ARBA" id="ARBA00023180"/>
    </source>
</evidence>
<keyword evidence="6" id="KW-0325">Glycoprotein</keyword>
<reference evidence="11" key="1">
    <citation type="submission" date="2013-03" db="EMBL/GenBank/DDBJ databases">
        <title>The Genome Sequence of Anopheles christyi ACHKN1017.</title>
        <authorList>
            <consortium name="The Broad Institute Genomics Platform"/>
            <person name="Neafsey D.E."/>
            <person name="Besansky N."/>
            <person name="Walker B."/>
            <person name="Young S.K."/>
            <person name="Zeng Q."/>
            <person name="Gargeya S."/>
            <person name="Fitzgerald M."/>
            <person name="Haas B."/>
            <person name="Abouelleil A."/>
            <person name="Allen A.W."/>
            <person name="Alvarado L."/>
            <person name="Arachchi H.M."/>
            <person name="Berlin A.M."/>
            <person name="Chapman S.B."/>
            <person name="Gainer-Dewar J."/>
            <person name="Goldberg J."/>
            <person name="Griggs A."/>
            <person name="Gujja S."/>
            <person name="Hansen M."/>
            <person name="Howarth C."/>
            <person name="Imamovic A."/>
            <person name="Ireland A."/>
            <person name="Larimer J."/>
            <person name="McCowan C."/>
            <person name="Murphy C."/>
            <person name="Pearson M."/>
            <person name="Poon T.W."/>
            <person name="Priest M."/>
            <person name="Roberts A."/>
            <person name="Saif S."/>
            <person name="Shea T."/>
            <person name="Sisk P."/>
            <person name="Sykes S."/>
            <person name="Wortman J."/>
            <person name="Nusbaum C."/>
            <person name="Birren B."/>
        </authorList>
    </citation>
    <scope>NUCLEOTIDE SEQUENCE [LARGE SCALE GENOMIC DNA]</scope>
    <source>
        <strain evidence="11">ACHKN1017</strain>
    </source>
</reference>
<evidence type="ECO:0000256" key="9">
    <source>
        <dbReference type="SAM" id="SignalP"/>
    </source>
</evidence>
<proteinExistence type="inferred from homology"/>
<feature type="region of interest" description="Disordered" evidence="8">
    <location>
        <begin position="211"/>
        <end position="250"/>
    </location>
</feature>
<feature type="chain" id="PRO_5008124817" description="Secreted protein" evidence="9">
    <location>
        <begin position="22"/>
        <end position="480"/>
    </location>
</feature>
<feature type="signal peptide" evidence="9">
    <location>
        <begin position="1"/>
        <end position="21"/>
    </location>
</feature>
<feature type="region of interest" description="Disordered" evidence="8">
    <location>
        <begin position="315"/>
        <end position="371"/>
    </location>
</feature>
<keyword evidence="3" id="KW-1003">Cell membrane</keyword>
<comment type="subcellular location">
    <subcellularLocation>
        <location evidence="1">Cell membrane</location>
        <topology evidence="1">Multi-pass membrane protein</topology>
    </subcellularLocation>
</comment>
<keyword evidence="7" id="KW-0807">Transducer</keyword>
<keyword evidence="4" id="KW-0297">G-protein coupled receptor</keyword>
<evidence type="ECO:0000256" key="7">
    <source>
        <dbReference type="ARBA" id="ARBA00023224"/>
    </source>
</evidence>
<evidence type="ECO:0000256" key="4">
    <source>
        <dbReference type="ARBA" id="ARBA00023040"/>
    </source>
</evidence>
<evidence type="ECO:0000256" key="3">
    <source>
        <dbReference type="ARBA" id="ARBA00022475"/>
    </source>
</evidence>
<evidence type="ECO:0000256" key="1">
    <source>
        <dbReference type="ARBA" id="ARBA00004651"/>
    </source>
</evidence>
<organism evidence="10 11">
    <name type="scientific">Anopheles christyi</name>
    <dbReference type="NCBI Taxonomy" id="43041"/>
    <lineage>
        <taxon>Eukaryota</taxon>
        <taxon>Metazoa</taxon>
        <taxon>Ecdysozoa</taxon>
        <taxon>Arthropoda</taxon>
        <taxon>Hexapoda</taxon>
        <taxon>Insecta</taxon>
        <taxon>Pterygota</taxon>
        <taxon>Neoptera</taxon>
        <taxon>Endopterygota</taxon>
        <taxon>Diptera</taxon>
        <taxon>Nematocera</taxon>
        <taxon>Culicoidea</taxon>
        <taxon>Culicidae</taxon>
        <taxon>Anophelinae</taxon>
        <taxon>Anopheles</taxon>
    </lineage>
</organism>
<keyword evidence="5" id="KW-0675">Receptor</keyword>
<protein>
    <recommendedName>
        <fullName evidence="12">Secreted protein</fullName>
    </recommendedName>
</protein>
<feature type="region of interest" description="Disordered" evidence="8">
    <location>
        <begin position="63"/>
        <end position="94"/>
    </location>
</feature>
<evidence type="ECO:0000256" key="8">
    <source>
        <dbReference type="SAM" id="MobiDB-lite"/>
    </source>
</evidence>
<evidence type="ECO:0000313" key="10">
    <source>
        <dbReference type="EnsemblMetazoa" id="ACHR003106-PA"/>
    </source>
</evidence>
<comment type="similarity">
    <text evidence="2">Belongs to the G-protein coupled receptor 3 family.</text>
</comment>
<dbReference type="VEuPathDB" id="VectorBase:ACHR003106"/>
<evidence type="ECO:0000256" key="2">
    <source>
        <dbReference type="ARBA" id="ARBA00007242"/>
    </source>
</evidence>
<keyword evidence="11" id="KW-1185">Reference proteome</keyword>
<dbReference type="InterPro" id="IPR043458">
    <property type="entry name" value="GPR158/179"/>
</dbReference>
<dbReference type="STRING" id="43041.A0A182JX74"/>
<dbReference type="GO" id="GO:0004930">
    <property type="term" value="F:G protein-coupled receptor activity"/>
    <property type="evidence" value="ECO:0007669"/>
    <property type="project" value="UniProtKB-KW"/>
</dbReference>
<keyword evidence="9" id="KW-0732">Signal</keyword>
<evidence type="ECO:0000256" key="5">
    <source>
        <dbReference type="ARBA" id="ARBA00023170"/>
    </source>
</evidence>